<feature type="region of interest" description="Disordered" evidence="1">
    <location>
        <begin position="1"/>
        <end position="34"/>
    </location>
</feature>
<evidence type="ECO:0000313" key="2">
    <source>
        <dbReference type="EMBL" id="CEG46149.1"/>
    </source>
</evidence>
<proteinExistence type="predicted"/>
<dbReference type="GeneID" id="59052769"/>
<keyword evidence="3" id="KW-1185">Reference proteome</keyword>
<name>A0A0P1AWZ7_PLAHL</name>
<dbReference type="EMBL" id="CCYD01002047">
    <property type="protein sequence ID" value="CEG46149.1"/>
    <property type="molecule type" value="Genomic_DNA"/>
</dbReference>
<evidence type="ECO:0000256" key="1">
    <source>
        <dbReference type="SAM" id="MobiDB-lite"/>
    </source>
</evidence>
<dbReference type="AlphaFoldDB" id="A0A0P1AWZ7"/>
<dbReference type="RefSeq" id="XP_036263366.1">
    <property type="nucleotide sequence ID" value="XM_036407109.1"/>
</dbReference>
<accession>A0A0P1AWZ7</accession>
<sequence>MGVPSRNECDVEQLSPKMRVKSKRKPSKASGLTGPLSSLGAVSYGPGFGSFNGHICTKSLLRVENALVLSSTIQGDWTYHKNTPQIFHDAILMTKR</sequence>
<reference evidence="3" key="1">
    <citation type="submission" date="2014-09" db="EMBL/GenBank/DDBJ databases">
        <authorList>
            <person name="Sharma Rahul"/>
            <person name="Thines Marco"/>
        </authorList>
    </citation>
    <scope>NUCLEOTIDE SEQUENCE [LARGE SCALE GENOMIC DNA]</scope>
</reference>
<evidence type="ECO:0000313" key="3">
    <source>
        <dbReference type="Proteomes" id="UP000054928"/>
    </source>
</evidence>
<dbReference type="Proteomes" id="UP000054928">
    <property type="component" value="Unassembled WGS sequence"/>
</dbReference>
<organism evidence="2 3">
    <name type="scientific">Plasmopara halstedii</name>
    <name type="common">Downy mildew of sunflower</name>
    <dbReference type="NCBI Taxonomy" id="4781"/>
    <lineage>
        <taxon>Eukaryota</taxon>
        <taxon>Sar</taxon>
        <taxon>Stramenopiles</taxon>
        <taxon>Oomycota</taxon>
        <taxon>Peronosporomycetes</taxon>
        <taxon>Peronosporales</taxon>
        <taxon>Peronosporaceae</taxon>
        <taxon>Plasmopara</taxon>
    </lineage>
</organism>
<protein>
    <submittedName>
        <fullName evidence="2">Uncharacterized protein</fullName>
    </submittedName>
</protein>
<feature type="compositionally biased region" description="Basic residues" evidence="1">
    <location>
        <begin position="18"/>
        <end position="27"/>
    </location>
</feature>